<feature type="domain" description="Thyroglobulin type-1" evidence="11">
    <location>
        <begin position="114"/>
        <end position="178"/>
    </location>
</feature>
<dbReference type="EMBL" id="JPKZ01003054">
    <property type="protein sequence ID" value="KHN73800.1"/>
    <property type="molecule type" value="Genomic_DNA"/>
</dbReference>
<feature type="domain" description="BPTI/Kunitz inhibitor" evidence="10">
    <location>
        <begin position="192"/>
        <end position="242"/>
    </location>
</feature>
<keyword evidence="13" id="KW-1185">Reference proteome</keyword>
<dbReference type="FunFam" id="4.10.410.10:FF:000020">
    <property type="entry name" value="Collagen, type VI, alpha 3"/>
    <property type="match status" value="2"/>
</dbReference>
<dbReference type="AlphaFoldDB" id="A0A0B2UY95"/>
<proteinExistence type="predicted"/>
<dbReference type="PANTHER" id="PTHR10083:SF376">
    <property type="entry name" value="SERINE PEPTIDASE INHIBITOR, KUNITZ TYPE, 3"/>
    <property type="match status" value="1"/>
</dbReference>
<feature type="domain" description="BPTI/Kunitz inhibitor" evidence="10">
    <location>
        <begin position="310"/>
        <end position="360"/>
    </location>
</feature>
<feature type="non-terminal residue" evidence="12">
    <location>
        <position position="779"/>
    </location>
</feature>
<evidence type="ECO:0000256" key="8">
    <source>
        <dbReference type="PROSITE-ProRule" id="PRU00500"/>
    </source>
</evidence>
<dbReference type="Pfam" id="PF00014">
    <property type="entry name" value="Kunitz_BPTI"/>
    <property type="match status" value="6"/>
</dbReference>
<evidence type="ECO:0000256" key="2">
    <source>
        <dbReference type="ARBA" id="ARBA00022525"/>
    </source>
</evidence>
<dbReference type="CDD" id="cd00191">
    <property type="entry name" value="TY"/>
    <property type="match status" value="1"/>
</dbReference>
<protein>
    <submittedName>
        <fullName evidence="12">Papilin</fullName>
    </submittedName>
</protein>
<evidence type="ECO:0000259" key="10">
    <source>
        <dbReference type="PROSITE" id="PS50279"/>
    </source>
</evidence>
<dbReference type="PROSITE" id="PS00280">
    <property type="entry name" value="BPTI_KUNITZ_1"/>
    <property type="match status" value="5"/>
</dbReference>
<dbReference type="InterPro" id="IPR050098">
    <property type="entry name" value="TFPI/VKTCI-like"/>
</dbReference>
<feature type="disulfide bond" evidence="8">
    <location>
        <begin position="148"/>
        <end position="155"/>
    </location>
</feature>
<dbReference type="Pfam" id="PF00086">
    <property type="entry name" value="Thyroglobulin_1"/>
    <property type="match status" value="1"/>
</dbReference>
<evidence type="ECO:0000256" key="3">
    <source>
        <dbReference type="ARBA" id="ARBA00022690"/>
    </source>
</evidence>
<dbReference type="PROSITE" id="PS51162">
    <property type="entry name" value="THYROGLOBULIN_1_2"/>
    <property type="match status" value="1"/>
</dbReference>
<reference evidence="12 13" key="1">
    <citation type="submission" date="2014-11" db="EMBL/GenBank/DDBJ databases">
        <title>Genetic blueprint of the zoonotic pathogen Toxocara canis.</title>
        <authorList>
            <person name="Zhu X.-Q."/>
            <person name="Korhonen P.K."/>
            <person name="Cai H."/>
            <person name="Young N.D."/>
            <person name="Nejsum P."/>
            <person name="von Samson-Himmelstjerna G."/>
            <person name="Boag P.R."/>
            <person name="Tan P."/>
            <person name="Li Q."/>
            <person name="Min J."/>
            <person name="Yang Y."/>
            <person name="Wang X."/>
            <person name="Fang X."/>
            <person name="Hall R.S."/>
            <person name="Hofmann A."/>
            <person name="Sternberg P.W."/>
            <person name="Jex A.R."/>
            <person name="Gasser R.B."/>
        </authorList>
    </citation>
    <scope>NUCLEOTIDE SEQUENCE [LARGE SCALE GENOMIC DNA]</scope>
    <source>
        <strain evidence="12">PN_DK_2014</strain>
    </source>
</reference>
<accession>A0A0B2UY95</accession>
<dbReference type="OrthoDB" id="4473401at2759"/>
<dbReference type="InterPro" id="IPR020901">
    <property type="entry name" value="Prtase_inh_Kunz-CS"/>
</dbReference>
<dbReference type="FunFam" id="4.10.410.10:FF:000035">
    <property type="entry name" value="Protein CBR-MLT-11"/>
    <property type="match status" value="1"/>
</dbReference>
<evidence type="ECO:0000256" key="7">
    <source>
        <dbReference type="ARBA" id="ARBA00034146"/>
    </source>
</evidence>
<dbReference type="InterPro" id="IPR002223">
    <property type="entry name" value="Kunitz_BPTI"/>
</dbReference>
<sequence>EVDPCKRQPFRGRCPAVNGGIQMRSQFVLRYYLRENECVSYPFGHCSQDENEPRLYRYKEECEDGCLRLNAAPARKTSENFDDQTYATLAPEQRETAPPSPTQHTARSTNETPLTECEKRRQSGEGGLVKGSFVPVCTENGEFRPLQCEQDGRQCFCVDKTGIEIPNSRSAKSKKPDCTGIAEARKPTSNDCSAPAERGPCASSINRWYYDENEQLCKSFQYSGCGGNGNNYGSKFACERRCAPVFGAGKCHKGAEPLKTVNGAPVNCAKTPCPSGYKCSVIQQTSVCCPTSDSSKEAGVLHSGVNADVCQLPKERGPCDRYELRFYYNNDLKECKYFFFGGCEGNSNNFERVEDCERACGRGRVHSMSQSTTELPQATSIAAMSTSQTVVASQASVTDLMESVRKTASIEVPEAEEEESTKATTPTELQHTSFTSPSSSNVTEMTQTVTQTGVSSTQFHSQTMCEVFVYTGCSGNGNNFASREECISICHREDALLVAARVEEPDLASVCEHDIDPGDCKGDFQRFAFDAKVGECRPFTYGGCGGNGNNFATIADCARKCHKGGRKLSSNVCEHPIEVGECSGVFTRFAYDAVSNECRQFTYGGCGGNGNNFANLADCRTLCVKDFVAVKCPPEPRCDLARCQLVNDAQGCPFCSCPPPQQPQPSSDCPPLDVLLCVEPCIIFSNRRGCQECVCPQLVELPKSQSLSSPLPPRVPIAADLGEKCTQPLDPGPCKNFVSRWYFNTMTATCDEFRYGGCAGNRNHFFTKNECEIHCGRFA</sequence>
<dbReference type="GO" id="GO:0004867">
    <property type="term" value="F:serine-type endopeptidase inhibitor activity"/>
    <property type="evidence" value="ECO:0007669"/>
    <property type="project" value="UniProtKB-KW"/>
</dbReference>
<evidence type="ECO:0000256" key="5">
    <source>
        <dbReference type="ARBA" id="ARBA00023157"/>
    </source>
</evidence>
<comment type="subcellular location">
    <subcellularLocation>
        <location evidence="1">Secreted</location>
    </subcellularLocation>
</comment>
<dbReference type="Gene3D" id="4.10.800.10">
    <property type="entry name" value="Thyroglobulin type-1"/>
    <property type="match status" value="1"/>
</dbReference>
<feature type="domain" description="BPTI/Kunitz inhibitor" evidence="10">
    <location>
        <begin position="511"/>
        <end position="561"/>
    </location>
</feature>
<dbReference type="OMA" id="ISICHRE"/>
<dbReference type="SUPFAM" id="SSF57610">
    <property type="entry name" value="Thyroglobulin type-1 domain"/>
    <property type="match status" value="1"/>
</dbReference>
<dbReference type="InterPro" id="IPR036857">
    <property type="entry name" value="Thyroglobulin_1_sf"/>
</dbReference>
<dbReference type="InterPro" id="IPR036880">
    <property type="entry name" value="Kunitz_BPTI_sf"/>
</dbReference>
<feature type="domain" description="BPTI/Kunitz inhibitor" evidence="10">
    <location>
        <begin position="573"/>
        <end position="623"/>
    </location>
</feature>
<feature type="region of interest" description="Disordered" evidence="9">
    <location>
        <begin position="90"/>
        <end position="126"/>
    </location>
</feature>
<keyword evidence="5 8" id="KW-1015">Disulfide bond</keyword>
<keyword evidence="4" id="KW-0722">Serine protease inhibitor</keyword>
<keyword evidence="2" id="KW-0964">Secreted</keyword>
<evidence type="ECO:0000313" key="12">
    <source>
        <dbReference type="EMBL" id="KHN73800.1"/>
    </source>
</evidence>
<dbReference type="PROSITE" id="PS50279">
    <property type="entry name" value="BPTI_KUNITZ_2"/>
    <property type="match status" value="6"/>
</dbReference>
<gene>
    <name evidence="12" type="primary">Ppn</name>
    <name evidence="12" type="ORF">Tcan_00463</name>
</gene>
<evidence type="ECO:0000256" key="1">
    <source>
        <dbReference type="ARBA" id="ARBA00004613"/>
    </source>
</evidence>
<feature type="domain" description="BPTI/Kunitz inhibitor" evidence="10">
    <location>
        <begin position="465"/>
        <end position="490"/>
    </location>
</feature>
<dbReference type="Gene3D" id="4.10.410.10">
    <property type="entry name" value="Pancreatic trypsin inhibitor Kunitz domain"/>
    <property type="match status" value="6"/>
</dbReference>
<dbReference type="SMART" id="SM00131">
    <property type="entry name" value="KU"/>
    <property type="match status" value="6"/>
</dbReference>
<dbReference type="GO" id="GO:0005615">
    <property type="term" value="C:extracellular space"/>
    <property type="evidence" value="ECO:0007669"/>
    <property type="project" value="TreeGrafter"/>
</dbReference>
<comment type="caution">
    <text evidence="12">The sequence shown here is derived from an EMBL/GenBank/DDBJ whole genome shotgun (WGS) entry which is preliminary data.</text>
</comment>
<evidence type="ECO:0000313" key="13">
    <source>
        <dbReference type="Proteomes" id="UP000031036"/>
    </source>
</evidence>
<evidence type="ECO:0000259" key="11">
    <source>
        <dbReference type="PROSITE" id="PS51162"/>
    </source>
</evidence>
<dbReference type="CDD" id="cd00109">
    <property type="entry name" value="Kunitz-type"/>
    <property type="match status" value="4"/>
</dbReference>
<keyword evidence="3" id="KW-0646">Protease inhibitor</keyword>
<feature type="compositionally biased region" description="Polar residues" evidence="9">
    <location>
        <begin position="429"/>
        <end position="445"/>
    </location>
</feature>
<evidence type="ECO:0000256" key="6">
    <source>
        <dbReference type="ARBA" id="ARBA00023240"/>
    </source>
</evidence>
<dbReference type="Proteomes" id="UP000031036">
    <property type="component" value="Unassembled WGS sequence"/>
</dbReference>
<feature type="domain" description="BPTI/Kunitz inhibitor" evidence="10">
    <location>
        <begin position="725"/>
        <end position="775"/>
    </location>
</feature>
<dbReference type="InterPro" id="IPR006150">
    <property type="entry name" value="Cys_repeat_1"/>
</dbReference>
<dbReference type="PROSITE" id="PS00484">
    <property type="entry name" value="THYROGLOBULIN_1_1"/>
    <property type="match status" value="1"/>
</dbReference>
<feature type="compositionally biased region" description="Polar residues" evidence="9">
    <location>
        <begin position="102"/>
        <end position="113"/>
    </location>
</feature>
<dbReference type="STRING" id="6265.A0A0B2UY95"/>
<dbReference type="SMART" id="SM00211">
    <property type="entry name" value="TY"/>
    <property type="match status" value="1"/>
</dbReference>
<dbReference type="SMART" id="SM00289">
    <property type="entry name" value="WR1"/>
    <property type="match status" value="1"/>
</dbReference>
<dbReference type="SUPFAM" id="SSF57362">
    <property type="entry name" value="BPTI-like"/>
    <property type="match status" value="6"/>
</dbReference>
<evidence type="ECO:0000256" key="9">
    <source>
        <dbReference type="SAM" id="MobiDB-lite"/>
    </source>
</evidence>
<organism evidence="12 13">
    <name type="scientific">Toxocara canis</name>
    <name type="common">Canine roundworm</name>
    <dbReference type="NCBI Taxonomy" id="6265"/>
    <lineage>
        <taxon>Eukaryota</taxon>
        <taxon>Metazoa</taxon>
        <taxon>Ecdysozoa</taxon>
        <taxon>Nematoda</taxon>
        <taxon>Chromadorea</taxon>
        <taxon>Rhabditida</taxon>
        <taxon>Spirurina</taxon>
        <taxon>Ascaridomorpha</taxon>
        <taxon>Ascaridoidea</taxon>
        <taxon>Toxocaridae</taxon>
        <taxon>Toxocara</taxon>
    </lineage>
</organism>
<dbReference type="PANTHER" id="PTHR10083">
    <property type="entry name" value="KUNITZ-TYPE PROTEASE INHIBITOR-RELATED"/>
    <property type="match status" value="1"/>
</dbReference>
<feature type="region of interest" description="Disordered" evidence="9">
    <location>
        <begin position="408"/>
        <end position="446"/>
    </location>
</feature>
<keyword evidence="6" id="KW-1199">Hemostasis impairing toxin</keyword>
<evidence type="ECO:0000256" key="4">
    <source>
        <dbReference type="ARBA" id="ARBA00022900"/>
    </source>
</evidence>
<name>A0A0B2UY95_TOXCA</name>
<feature type="non-terminal residue" evidence="12">
    <location>
        <position position="1"/>
    </location>
</feature>
<keyword evidence="7" id="KW-1203">Blood coagulation cascade inhibiting toxin</keyword>
<dbReference type="InterPro" id="IPR000716">
    <property type="entry name" value="Thyroglobulin_1"/>
</dbReference>
<dbReference type="PRINTS" id="PR00759">
    <property type="entry name" value="BASICPTASE"/>
</dbReference>
<keyword evidence="6" id="KW-0800">Toxin</keyword>
<comment type="caution">
    <text evidence="8">Lacks conserved residue(s) required for the propagation of feature annotation.</text>
</comment>